<organism evidence="2 3">
    <name type="scientific">Electrophorus voltai</name>
    <dbReference type="NCBI Taxonomy" id="2609070"/>
    <lineage>
        <taxon>Eukaryota</taxon>
        <taxon>Metazoa</taxon>
        <taxon>Chordata</taxon>
        <taxon>Craniata</taxon>
        <taxon>Vertebrata</taxon>
        <taxon>Euteleostomi</taxon>
        <taxon>Actinopterygii</taxon>
        <taxon>Neopterygii</taxon>
        <taxon>Teleostei</taxon>
        <taxon>Ostariophysi</taxon>
        <taxon>Gymnotiformes</taxon>
        <taxon>Gymnotoidei</taxon>
        <taxon>Gymnotidae</taxon>
        <taxon>Electrophorus</taxon>
    </lineage>
</organism>
<dbReference type="InterPro" id="IPR024845">
    <property type="entry name" value="NHS-like"/>
</dbReference>
<dbReference type="PANTHER" id="PTHR23039">
    <property type="entry name" value="NANCE-HORAN SYNDROME PROTEIN"/>
    <property type="match status" value="1"/>
</dbReference>
<reference evidence="2" key="1">
    <citation type="submission" date="2023-03" db="EMBL/GenBank/DDBJ databases">
        <title>Electrophorus voltai genome.</title>
        <authorList>
            <person name="Bian C."/>
        </authorList>
    </citation>
    <scope>NUCLEOTIDE SEQUENCE</scope>
    <source>
        <strain evidence="2">CB-2022</strain>
        <tissue evidence="2">Muscle</tissue>
    </source>
</reference>
<protein>
    <recommendedName>
        <fullName evidence="4">NHS-like 2</fullName>
    </recommendedName>
</protein>
<dbReference type="Pfam" id="PF15273">
    <property type="entry name" value="NHS"/>
    <property type="match status" value="1"/>
</dbReference>
<sequence length="747" mass="80819">MENTALFCPTQTWKGPNVSTFSSEWDDSLNSYLSAPDVIKPPPQFQDPEEPHQQSPPTGSAVIRRRDKERAGKGTTEKERRSRPSSAVEPHRRSLSLSTALTANPAVTRRRCESYALSYPSSSSEDSGSDSTSTRRGDHLPDAVPRSRARSIVLKKAKKKPAPPLRTVSLHRLASLKPERRTQSLYIPNDDQNVMLLPDLIPIPKAEAGDSKLSTLPVEASAKVPVNQAISTHRPLKELRSSEPCKNTSGFSGGTPVKEATTVSCNSDCNNSPSSSRSSPSQPSITSPTKPPGSASPSSGYSSQCDTPTQPISIITGSSPLGCRMRPKPSSAGQRGRNCRSRLSLQLPMVQSTISNPEPSPAQPKVNRRYSDASRPKQRLSNSMMIMPVVTQEDLNNVRLRSISSSDLDNAAGTISGVIEEENERDGSSENAQLSPKSKPPVAPKPPVSKRLPGAVARSNLGTTSGVDHQGPTTSGQDIIYSTVNKVKSNAVSPSPSKASIDNVHQEVQLHADCQSEHMKETSRPQSLCSTGDSNVHAFNTATDSNPSKAQKKRQAPGPPVAKRPDMVYLPYDSTSALENLDKHAQSASDYSKPRSSQKEYHVTVYGLIPSYAHSSEREQPDIPEDETYEEGQGGEEDEVFLNKNASHTTEDLFTIIHRSKRKLLGHKDSSDSKQGDLGSQTLGGVSKASSQNDNFMALLRRTRSAKASSGSRISATELLRSSKPSTPGPADLTNYKNYYMMQSHGP</sequence>
<feature type="region of interest" description="Disordered" evidence="1">
    <location>
        <begin position="351"/>
        <end position="381"/>
    </location>
</feature>
<feature type="compositionally biased region" description="Polar residues" evidence="1">
    <location>
        <begin position="460"/>
        <end position="477"/>
    </location>
</feature>
<feature type="region of interest" description="Disordered" evidence="1">
    <location>
        <begin position="665"/>
        <end position="747"/>
    </location>
</feature>
<feature type="compositionally biased region" description="Low complexity" evidence="1">
    <location>
        <begin position="116"/>
        <end position="132"/>
    </location>
</feature>
<feature type="compositionally biased region" description="Acidic residues" evidence="1">
    <location>
        <begin position="622"/>
        <end position="634"/>
    </location>
</feature>
<feature type="compositionally biased region" description="Polar residues" evidence="1">
    <location>
        <begin position="678"/>
        <end position="695"/>
    </location>
</feature>
<feature type="region of interest" description="Disordered" evidence="1">
    <location>
        <begin position="116"/>
        <end position="150"/>
    </location>
</feature>
<comment type="caution">
    <text evidence="2">The sequence shown here is derived from an EMBL/GenBank/DDBJ whole genome shotgun (WGS) entry which is preliminary data.</text>
</comment>
<feature type="region of interest" description="Disordered" evidence="1">
    <location>
        <begin position="515"/>
        <end position="566"/>
    </location>
</feature>
<dbReference type="AlphaFoldDB" id="A0AAD9DPK0"/>
<dbReference type="PANTHER" id="PTHR23039:SF2">
    <property type="entry name" value="NHS-LIKE PROTEIN 2"/>
    <property type="match status" value="1"/>
</dbReference>
<dbReference type="Proteomes" id="UP001239994">
    <property type="component" value="Unassembled WGS sequence"/>
</dbReference>
<evidence type="ECO:0000313" key="3">
    <source>
        <dbReference type="Proteomes" id="UP001239994"/>
    </source>
</evidence>
<feature type="compositionally biased region" description="Polar residues" evidence="1">
    <location>
        <begin position="524"/>
        <end position="549"/>
    </location>
</feature>
<keyword evidence="3" id="KW-1185">Reference proteome</keyword>
<evidence type="ECO:0000313" key="2">
    <source>
        <dbReference type="EMBL" id="KAK1788029.1"/>
    </source>
</evidence>
<feature type="compositionally biased region" description="Pro residues" evidence="1">
    <location>
        <begin position="438"/>
        <end position="447"/>
    </location>
</feature>
<evidence type="ECO:0008006" key="4">
    <source>
        <dbReference type="Google" id="ProtNLM"/>
    </source>
</evidence>
<feature type="compositionally biased region" description="Basic and acidic residues" evidence="1">
    <location>
        <begin position="64"/>
        <end position="82"/>
    </location>
</feature>
<feature type="compositionally biased region" description="Basic and acidic residues" evidence="1">
    <location>
        <begin position="666"/>
        <end position="675"/>
    </location>
</feature>
<feature type="region of interest" description="Disordered" evidence="1">
    <location>
        <begin position="32"/>
        <end position="103"/>
    </location>
</feature>
<name>A0AAD9DPK0_9TELE</name>
<feature type="compositionally biased region" description="Low complexity" evidence="1">
    <location>
        <begin position="264"/>
        <end position="303"/>
    </location>
</feature>
<proteinExistence type="predicted"/>
<evidence type="ECO:0000256" key="1">
    <source>
        <dbReference type="SAM" id="MobiDB-lite"/>
    </source>
</evidence>
<feature type="compositionally biased region" description="Polar residues" evidence="1">
    <location>
        <begin position="706"/>
        <end position="715"/>
    </location>
</feature>
<feature type="compositionally biased region" description="Polar residues" evidence="1">
    <location>
        <begin position="304"/>
        <end position="319"/>
    </location>
</feature>
<feature type="region of interest" description="Disordered" evidence="1">
    <location>
        <begin position="614"/>
        <end position="634"/>
    </location>
</feature>
<feature type="region of interest" description="Disordered" evidence="1">
    <location>
        <begin position="419"/>
        <end position="453"/>
    </location>
</feature>
<dbReference type="GO" id="GO:0030154">
    <property type="term" value="P:cell differentiation"/>
    <property type="evidence" value="ECO:0007669"/>
    <property type="project" value="TreeGrafter"/>
</dbReference>
<dbReference type="EMBL" id="JAROKS010000023">
    <property type="protein sequence ID" value="KAK1788029.1"/>
    <property type="molecule type" value="Genomic_DNA"/>
</dbReference>
<accession>A0AAD9DPK0</accession>
<feature type="region of interest" description="Disordered" evidence="1">
    <location>
        <begin position="235"/>
        <end position="338"/>
    </location>
</feature>
<feature type="region of interest" description="Disordered" evidence="1">
    <location>
        <begin position="458"/>
        <end position="477"/>
    </location>
</feature>
<gene>
    <name evidence="2" type="ORF">P4O66_016499</name>
</gene>